<comment type="caution">
    <text evidence="4">The sequence shown here is derived from an EMBL/GenBank/DDBJ whole genome shotgun (WGS) entry which is preliminary data.</text>
</comment>
<protein>
    <submittedName>
        <fullName evidence="4">Flavin reductase (DIM6/NTAB) family NADH-FMN oxidoreductase RutF</fullName>
    </submittedName>
</protein>
<dbReference type="EMBL" id="JAUSVX010000002">
    <property type="protein sequence ID" value="MDQ0468361.1"/>
    <property type="molecule type" value="Genomic_DNA"/>
</dbReference>
<proteinExistence type="predicted"/>
<dbReference type="InterPro" id="IPR012349">
    <property type="entry name" value="Split_barrel_FMN-bd"/>
</dbReference>
<sequence length="207" mass="21578">MMDGFAGPPGEILDEDPWLAAADAGRREEAEPDDLADAFRLGMRRLAGGVCAVTVGRGPDIVGLTATSVTSLSMAPPSLLVSIRQGARMLEALREARRFTVHLLGEHQLHAAEAFAGRLGPAPRSTLVDWAPAPGGAPRLAGALCHVDCRAARLIPLFSHVVVVGVVTTVTAGDGDRPLVYHGGGFHGLQPLPDMQPTPPKPADPSP</sequence>
<evidence type="ECO:0000259" key="3">
    <source>
        <dbReference type="SMART" id="SM00903"/>
    </source>
</evidence>
<dbReference type="SUPFAM" id="SSF50475">
    <property type="entry name" value="FMN-binding split barrel"/>
    <property type="match status" value="1"/>
</dbReference>
<dbReference type="InterPro" id="IPR002563">
    <property type="entry name" value="Flavin_Rdtase-like_dom"/>
</dbReference>
<dbReference type="Proteomes" id="UP001242480">
    <property type="component" value="Unassembled WGS sequence"/>
</dbReference>
<keyword evidence="5" id="KW-1185">Reference proteome</keyword>
<dbReference type="InterPro" id="IPR050268">
    <property type="entry name" value="NADH-dep_flavin_reductase"/>
</dbReference>
<name>A0ABU0J496_9HYPH</name>
<dbReference type="PANTHER" id="PTHR30466:SF1">
    <property type="entry name" value="FMN REDUCTASE (NADH) RUTF"/>
    <property type="match status" value="1"/>
</dbReference>
<organism evidence="4 5">
    <name type="scientific">Labrys wisconsinensis</name>
    <dbReference type="NCBI Taxonomy" id="425677"/>
    <lineage>
        <taxon>Bacteria</taxon>
        <taxon>Pseudomonadati</taxon>
        <taxon>Pseudomonadota</taxon>
        <taxon>Alphaproteobacteria</taxon>
        <taxon>Hyphomicrobiales</taxon>
        <taxon>Xanthobacteraceae</taxon>
        <taxon>Labrys</taxon>
    </lineage>
</organism>
<evidence type="ECO:0000256" key="1">
    <source>
        <dbReference type="ARBA" id="ARBA00023002"/>
    </source>
</evidence>
<accession>A0ABU0J496</accession>
<feature type="region of interest" description="Disordered" evidence="2">
    <location>
        <begin position="188"/>
        <end position="207"/>
    </location>
</feature>
<dbReference type="SMART" id="SM00903">
    <property type="entry name" value="Flavin_Reduct"/>
    <property type="match status" value="1"/>
</dbReference>
<evidence type="ECO:0000313" key="4">
    <source>
        <dbReference type="EMBL" id="MDQ0468361.1"/>
    </source>
</evidence>
<feature type="compositionally biased region" description="Pro residues" evidence="2">
    <location>
        <begin position="194"/>
        <end position="207"/>
    </location>
</feature>
<keyword evidence="1" id="KW-0560">Oxidoreductase</keyword>
<reference evidence="4 5" key="1">
    <citation type="submission" date="2023-07" db="EMBL/GenBank/DDBJ databases">
        <title>Genomic Encyclopedia of Type Strains, Phase IV (KMG-IV): sequencing the most valuable type-strain genomes for metagenomic binning, comparative biology and taxonomic classification.</title>
        <authorList>
            <person name="Goeker M."/>
        </authorList>
    </citation>
    <scope>NUCLEOTIDE SEQUENCE [LARGE SCALE GENOMIC DNA]</scope>
    <source>
        <strain evidence="4 5">DSM 19619</strain>
    </source>
</reference>
<dbReference type="PANTHER" id="PTHR30466">
    <property type="entry name" value="FLAVIN REDUCTASE"/>
    <property type="match status" value="1"/>
</dbReference>
<evidence type="ECO:0000313" key="5">
    <source>
        <dbReference type="Proteomes" id="UP001242480"/>
    </source>
</evidence>
<gene>
    <name evidence="4" type="ORF">QO011_001361</name>
</gene>
<evidence type="ECO:0000256" key="2">
    <source>
        <dbReference type="SAM" id="MobiDB-lite"/>
    </source>
</evidence>
<dbReference type="Pfam" id="PF01613">
    <property type="entry name" value="Flavin_Reduct"/>
    <property type="match status" value="1"/>
</dbReference>
<dbReference type="Gene3D" id="2.30.110.10">
    <property type="entry name" value="Electron Transport, Fmn-binding Protein, Chain A"/>
    <property type="match status" value="1"/>
</dbReference>
<feature type="domain" description="Flavin reductase like" evidence="3">
    <location>
        <begin position="43"/>
        <end position="188"/>
    </location>
</feature>